<dbReference type="AlphaFoldDB" id="A0A4Y8WFV5"/>
<feature type="transmembrane region" description="Helical" evidence="6">
    <location>
        <begin position="137"/>
        <end position="164"/>
    </location>
</feature>
<evidence type="ECO:0000256" key="3">
    <source>
        <dbReference type="ARBA" id="ARBA00022692"/>
    </source>
</evidence>
<feature type="transmembrane region" description="Helical" evidence="6">
    <location>
        <begin position="107"/>
        <end position="131"/>
    </location>
</feature>
<dbReference type="OrthoDB" id="9812084at2"/>
<feature type="transmembrane region" description="Helical" evidence="6">
    <location>
        <begin position="42"/>
        <end position="68"/>
    </location>
</feature>
<evidence type="ECO:0000256" key="6">
    <source>
        <dbReference type="SAM" id="Phobius"/>
    </source>
</evidence>
<feature type="transmembrane region" description="Helical" evidence="6">
    <location>
        <begin position="176"/>
        <end position="195"/>
    </location>
</feature>
<evidence type="ECO:0000256" key="4">
    <source>
        <dbReference type="ARBA" id="ARBA00022989"/>
    </source>
</evidence>
<evidence type="ECO:0000256" key="1">
    <source>
        <dbReference type="ARBA" id="ARBA00004651"/>
    </source>
</evidence>
<comment type="subcellular location">
    <subcellularLocation>
        <location evidence="1">Cell membrane</location>
        <topology evidence="1">Multi-pass membrane protein</topology>
    </subcellularLocation>
</comment>
<keyword evidence="4 6" id="KW-1133">Transmembrane helix</keyword>
<dbReference type="RefSeq" id="WP_134835460.1">
    <property type="nucleotide sequence ID" value="NZ_SATR01000014.1"/>
</dbReference>
<proteinExistence type="predicted"/>
<dbReference type="GO" id="GO:0005886">
    <property type="term" value="C:plasma membrane"/>
    <property type="evidence" value="ECO:0007669"/>
    <property type="project" value="UniProtKB-SubCell"/>
</dbReference>
<dbReference type="Pfam" id="PF01810">
    <property type="entry name" value="LysE"/>
    <property type="match status" value="1"/>
</dbReference>
<dbReference type="GO" id="GO:0033228">
    <property type="term" value="P:cysteine export across plasma membrane"/>
    <property type="evidence" value="ECO:0007669"/>
    <property type="project" value="TreeGrafter"/>
</dbReference>
<comment type="caution">
    <text evidence="7">The sequence shown here is derived from an EMBL/GenBank/DDBJ whole genome shotgun (WGS) entry which is preliminary data.</text>
</comment>
<dbReference type="InterPro" id="IPR001123">
    <property type="entry name" value="LeuE-type"/>
</dbReference>
<keyword evidence="5 6" id="KW-0472">Membrane</keyword>
<accession>A0A4Y8WFV5</accession>
<reference evidence="7 8" key="1">
    <citation type="submission" date="2019-01" db="EMBL/GenBank/DDBJ databases">
        <title>Vibrio BEI176 sp. nov, a marine bacterium isolated from China: eastern marignal seas.</title>
        <authorList>
            <person name="Li B."/>
        </authorList>
    </citation>
    <scope>NUCLEOTIDE SEQUENCE [LARGE SCALE GENOMIC DNA]</scope>
    <source>
        <strain evidence="7 8">BEI176</strain>
    </source>
</reference>
<evidence type="ECO:0000256" key="5">
    <source>
        <dbReference type="ARBA" id="ARBA00023136"/>
    </source>
</evidence>
<dbReference type="GO" id="GO:0015171">
    <property type="term" value="F:amino acid transmembrane transporter activity"/>
    <property type="evidence" value="ECO:0007669"/>
    <property type="project" value="TreeGrafter"/>
</dbReference>
<keyword evidence="8" id="KW-1185">Reference proteome</keyword>
<dbReference type="Proteomes" id="UP000297753">
    <property type="component" value="Unassembled WGS sequence"/>
</dbReference>
<dbReference type="EMBL" id="SATR01000014">
    <property type="protein sequence ID" value="TFH91546.1"/>
    <property type="molecule type" value="Genomic_DNA"/>
</dbReference>
<feature type="transmembrane region" description="Helical" evidence="6">
    <location>
        <begin position="74"/>
        <end position="95"/>
    </location>
</feature>
<dbReference type="PANTHER" id="PTHR30086:SF20">
    <property type="entry name" value="ARGININE EXPORTER PROTEIN ARGO-RELATED"/>
    <property type="match status" value="1"/>
</dbReference>
<organism evidence="7 8">
    <name type="scientific">Vibrio ouci</name>
    <dbReference type="NCBI Taxonomy" id="2499078"/>
    <lineage>
        <taxon>Bacteria</taxon>
        <taxon>Pseudomonadati</taxon>
        <taxon>Pseudomonadota</taxon>
        <taxon>Gammaproteobacteria</taxon>
        <taxon>Vibrionales</taxon>
        <taxon>Vibrionaceae</taxon>
        <taxon>Vibrio</taxon>
    </lineage>
</organism>
<evidence type="ECO:0000313" key="7">
    <source>
        <dbReference type="EMBL" id="TFH91546.1"/>
    </source>
</evidence>
<keyword evidence="3 6" id="KW-0812">Transmembrane</keyword>
<evidence type="ECO:0000313" key="8">
    <source>
        <dbReference type="Proteomes" id="UP000297753"/>
    </source>
</evidence>
<name>A0A4Y8WFV5_9VIBR</name>
<dbReference type="PANTHER" id="PTHR30086">
    <property type="entry name" value="ARGININE EXPORTER PROTEIN ARGO"/>
    <property type="match status" value="1"/>
</dbReference>
<evidence type="ECO:0000256" key="2">
    <source>
        <dbReference type="ARBA" id="ARBA00022475"/>
    </source>
</evidence>
<sequence>MSAQIMTAFMLFAVSISIVPGAGNIALLGLSSRYGFNATIPFMLGCAVGVIILLVGASVGLVGLFSLYPELYTVMKWLGAAYLLYMAWGIANSTLDTNTTVKKSGFASGVLVQILNPKSWVASLTVFAQFISPNENYLPQAVIIICGMVITGVIGMAIWAYFGTMLNQLIQSPKKLAIVNRCFGGSLALVALFVLSQPSVI</sequence>
<feature type="transmembrane region" description="Helical" evidence="6">
    <location>
        <begin position="6"/>
        <end position="30"/>
    </location>
</feature>
<keyword evidence="2" id="KW-1003">Cell membrane</keyword>
<protein>
    <submittedName>
        <fullName evidence="7">LysE family translocator</fullName>
    </submittedName>
</protein>
<gene>
    <name evidence="7" type="ORF">ELS82_10630</name>
</gene>